<dbReference type="KEGG" id="fld:ABNE31_04590"/>
<organism evidence="1">
    <name type="scientific">Flagellimonas sp. MMG031</name>
    <dbReference type="NCBI Taxonomy" id="3158549"/>
    <lineage>
        <taxon>Bacteria</taxon>
        <taxon>Pseudomonadati</taxon>
        <taxon>Bacteroidota</taxon>
        <taxon>Flavobacteriia</taxon>
        <taxon>Flavobacteriales</taxon>
        <taxon>Flavobacteriaceae</taxon>
        <taxon>Flagellimonas</taxon>
    </lineage>
</organism>
<accession>A0AAU7N0N8</accession>
<protein>
    <submittedName>
        <fullName evidence="1">Uncharacterized protein</fullName>
    </submittedName>
</protein>
<dbReference type="PROSITE" id="PS51257">
    <property type="entry name" value="PROKAR_LIPOPROTEIN"/>
    <property type="match status" value="1"/>
</dbReference>
<dbReference type="AlphaFoldDB" id="A0AAU7N0N8"/>
<reference evidence="1" key="1">
    <citation type="submission" date="2024-05" db="EMBL/GenBank/DDBJ databases">
        <title>Draft Genome Sequences of Flagellimonas sp. MMG031 and Marinobacter sp. MMG032 Isolated from the dinoflagellate Symbiodinium pilosum.</title>
        <authorList>
            <person name="Shikuma N.J."/>
            <person name="Farrell M.V."/>
        </authorList>
    </citation>
    <scope>NUCLEOTIDE SEQUENCE</scope>
    <source>
        <strain evidence="1">MMG031</strain>
    </source>
</reference>
<dbReference type="EMBL" id="CP157804">
    <property type="protein sequence ID" value="XBQ24199.1"/>
    <property type="molecule type" value="Genomic_DNA"/>
</dbReference>
<name>A0AAU7N0N8_9FLAO</name>
<proteinExistence type="predicted"/>
<evidence type="ECO:0000313" key="1">
    <source>
        <dbReference type="EMBL" id="XBQ24199.1"/>
    </source>
</evidence>
<dbReference type="RefSeq" id="WP_349352528.1">
    <property type="nucleotide sequence ID" value="NZ_CP157804.1"/>
</dbReference>
<gene>
    <name evidence="1" type="ORF">ABNE31_04590</name>
</gene>
<sequence>MIDSRHFFILGLLMVMFTVASCRDRGYEQKLLERQRIEDSLANSIEGKTSNIPKDHFETIVFEGCEYLVYKEEPDSNSAFGFMAHKGNCNNPIHVSNPD</sequence>